<evidence type="ECO:0000256" key="1">
    <source>
        <dbReference type="ARBA" id="ARBA00023002"/>
    </source>
</evidence>
<gene>
    <name evidence="3" type="ORF">A3A38_02925</name>
</gene>
<evidence type="ECO:0000313" key="4">
    <source>
        <dbReference type="Proteomes" id="UP000177306"/>
    </source>
</evidence>
<dbReference type="InterPro" id="IPR004183">
    <property type="entry name" value="Xdiol_dOase_suB"/>
</dbReference>
<evidence type="ECO:0000259" key="2">
    <source>
        <dbReference type="Pfam" id="PF02900"/>
    </source>
</evidence>
<accession>A0A1F6EG26</accession>
<proteinExistence type="predicted"/>
<reference evidence="3 4" key="1">
    <citation type="journal article" date="2016" name="Nat. Commun.">
        <title>Thousands of microbial genomes shed light on interconnected biogeochemical processes in an aquifer system.</title>
        <authorList>
            <person name="Anantharaman K."/>
            <person name="Brown C.T."/>
            <person name="Hug L.A."/>
            <person name="Sharon I."/>
            <person name="Castelle C.J."/>
            <person name="Probst A.J."/>
            <person name="Thomas B.C."/>
            <person name="Singh A."/>
            <person name="Wilkins M.J."/>
            <person name="Karaoz U."/>
            <person name="Brodie E.L."/>
            <person name="Williams K.H."/>
            <person name="Hubbard S.S."/>
            <person name="Banfield J.F."/>
        </authorList>
    </citation>
    <scope>NUCLEOTIDE SEQUENCE [LARGE SCALE GENOMIC DNA]</scope>
</reference>
<dbReference type="PANTHER" id="PTHR30096:SF9">
    <property type="entry name" value="4-HYDROXYPHENYLACETATE CATABOLISM PROTEIN"/>
    <property type="match status" value="1"/>
</dbReference>
<dbReference type="SUPFAM" id="SSF53213">
    <property type="entry name" value="LigB-like"/>
    <property type="match status" value="1"/>
</dbReference>
<dbReference type="Pfam" id="PF02900">
    <property type="entry name" value="LigB"/>
    <property type="match status" value="1"/>
</dbReference>
<name>A0A1F6EG26_9BACT</name>
<protein>
    <recommendedName>
        <fullName evidence="2">Extradiol ring-cleavage dioxygenase class III enzyme subunit B domain-containing protein</fullName>
    </recommendedName>
</protein>
<organism evidence="3 4">
    <name type="scientific">Candidatus Kaiserbacteria bacterium RIFCSPLOWO2_01_FULL_53_17</name>
    <dbReference type="NCBI Taxonomy" id="1798511"/>
    <lineage>
        <taxon>Bacteria</taxon>
        <taxon>Candidatus Kaiseribacteriota</taxon>
    </lineage>
</organism>
<feature type="domain" description="Extradiol ring-cleavage dioxygenase class III enzyme subunit B" evidence="2">
    <location>
        <begin position="15"/>
        <end position="277"/>
    </location>
</feature>
<dbReference type="AlphaFoldDB" id="A0A1F6EG26"/>
<evidence type="ECO:0000313" key="3">
    <source>
        <dbReference type="EMBL" id="OGG72601.1"/>
    </source>
</evidence>
<sequence>MSSQPKRESGRIVGATLCTHVPRLMMTEKSRAVYMRHTPTSFFDAFARLYAERIKGRVDTFVVFDTHWFSLTCFVVDGRSMHKGVYTSEEVPQMIRELPFEYRGDPALAEEIRREAAKEGVPIRFENAPHLPYHYPTLVPMQFLNPDRAACVLPTSIAFTSSVEDELAYGYAIGNAVRASGRRVVLVASGGFSHKFPAMRTVVDKASPDIRNIPPANRRFDQELVRGLKEGNHRSAIAFAGGYRESSSPEGRFAHYLRMVGALGGEDCTIRAEQFGEYEAAAGTGQAILWFENP</sequence>
<dbReference type="GO" id="GO:0008198">
    <property type="term" value="F:ferrous iron binding"/>
    <property type="evidence" value="ECO:0007669"/>
    <property type="project" value="InterPro"/>
</dbReference>
<dbReference type="Gene3D" id="3.40.830.10">
    <property type="entry name" value="LigB-like"/>
    <property type="match status" value="1"/>
</dbReference>
<dbReference type="GO" id="GO:0016702">
    <property type="term" value="F:oxidoreductase activity, acting on single donors with incorporation of molecular oxygen, incorporation of two atoms of oxygen"/>
    <property type="evidence" value="ECO:0007669"/>
    <property type="project" value="UniProtKB-ARBA"/>
</dbReference>
<dbReference type="Proteomes" id="UP000177306">
    <property type="component" value="Unassembled WGS sequence"/>
</dbReference>
<comment type="caution">
    <text evidence="3">The sequence shown here is derived from an EMBL/GenBank/DDBJ whole genome shotgun (WGS) entry which is preliminary data.</text>
</comment>
<dbReference type="PANTHER" id="PTHR30096">
    <property type="entry name" value="4,5-DOPA DIOXYGENASE EXTRADIOL-LIKE PROTEIN"/>
    <property type="match status" value="1"/>
</dbReference>
<keyword evidence="1" id="KW-0560">Oxidoreductase</keyword>
<dbReference type="EMBL" id="MFLY01000038">
    <property type="protein sequence ID" value="OGG72601.1"/>
    <property type="molecule type" value="Genomic_DNA"/>
</dbReference>